<feature type="compositionally biased region" description="Acidic residues" evidence="1">
    <location>
        <begin position="797"/>
        <end position="809"/>
    </location>
</feature>
<keyword evidence="4" id="KW-1185">Reference proteome</keyword>
<evidence type="ECO:0000256" key="1">
    <source>
        <dbReference type="SAM" id="MobiDB-lite"/>
    </source>
</evidence>
<dbReference type="AlphaFoldDB" id="A0AAD4MJI4"/>
<protein>
    <submittedName>
        <fullName evidence="3">von willebrand factor type A domain-containing protein</fullName>
    </submittedName>
</protein>
<dbReference type="Proteomes" id="UP001201812">
    <property type="component" value="Unassembled WGS sequence"/>
</dbReference>
<feature type="region of interest" description="Disordered" evidence="1">
    <location>
        <begin position="693"/>
        <end position="744"/>
    </location>
</feature>
<reference evidence="3" key="1">
    <citation type="submission" date="2022-01" db="EMBL/GenBank/DDBJ databases">
        <title>Genome Sequence Resource for Two Populations of Ditylenchus destructor, the Migratory Endoparasitic Phytonematode.</title>
        <authorList>
            <person name="Zhang H."/>
            <person name="Lin R."/>
            <person name="Xie B."/>
        </authorList>
    </citation>
    <scope>NUCLEOTIDE SEQUENCE</scope>
    <source>
        <strain evidence="3">BazhouSP</strain>
    </source>
</reference>
<name>A0AAD4MJI4_9BILA</name>
<dbReference type="Gene3D" id="3.40.50.410">
    <property type="entry name" value="von Willebrand factor, type A domain"/>
    <property type="match status" value="1"/>
</dbReference>
<dbReference type="InterPro" id="IPR036465">
    <property type="entry name" value="vWFA_dom_sf"/>
</dbReference>
<feature type="compositionally biased region" description="Low complexity" evidence="1">
    <location>
        <begin position="256"/>
        <end position="265"/>
    </location>
</feature>
<dbReference type="SUPFAM" id="SSF53300">
    <property type="entry name" value="vWA-like"/>
    <property type="match status" value="1"/>
</dbReference>
<dbReference type="InterPro" id="IPR051113">
    <property type="entry name" value="Integrator_subunit6"/>
</dbReference>
<dbReference type="PANTHER" id="PTHR12957">
    <property type="entry name" value="DEAD/H BOX POLYPEPTIDE 26/DICE1-RELATED"/>
    <property type="match status" value="1"/>
</dbReference>
<dbReference type="InterPro" id="IPR002035">
    <property type="entry name" value="VWF_A"/>
</dbReference>
<dbReference type="Pfam" id="PF25462">
    <property type="entry name" value="Beta-barrel_INTS6"/>
    <property type="match status" value="1"/>
</dbReference>
<accession>A0AAD4MJI4</accession>
<dbReference type="GO" id="GO:0034472">
    <property type="term" value="P:snRNA 3'-end processing"/>
    <property type="evidence" value="ECO:0007669"/>
    <property type="project" value="TreeGrafter"/>
</dbReference>
<dbReference type="Pfam" id="PF13519">
    <property type="entry name" value="VWA_2"/>
    <property type="match status" value="1"/>
</dbReference>
<feature type="region of interest" description="Disordered" evidence="1">
    <location>
        <begin position="797"/>
        <end position="823"/>
    </location>
</feature>
<organism evidence="3 4">
    <name type="scientific">Ditylenchus destructor</name>
    <dbReference type="NCBI Taxonomy" id="166010"/>
    <lineage>
        <taxon>Eukaryota</taxon>
        <taxon>Metazoa</taxon>
        <taxon>Ecdysozoa</taxon>
        <taxon>Nematoda</taxon>
        <taxon>Chromadorea</taxon>
        <taxon>Rhabditida</taxon>
        <taxon>Tylenchina</taxon>
        <taxon>Tylenchomorpha</taxon>
        <taxon>Sphaerularioidea</taxon>
        <taxon>Anguinidae</taxon>
        <taxon>Anguininae</taxon>
        <taxon>Ditylenchus</taxon>
    </lineage>
</organism>
<feature type="compositionally biased region" description="Pro residues" evidence="1">
    <location>
        <begin position="244"/>
        <end position="255"/>
    </location>
</feature>
<dbReference type="CDD" id="cd00198">
    <property type="entry name" value="vWFA"/>
    <property type="match status" value="1"/>
</dbReference>
<dbReference type="InterPro" id="IPR057413">
    <property type="entry name" value="Beta-barrel_INTS6"/>
</dbReference>
<dbReference type="EMBL" id="JAKKPZ010000303">
    <property type="protein sequence ID" value="KAI1696856.1"/>
    <property type="molecule type" value="Genomic_DNA"/>
</dbReference>
<evidence type="ECO:0000313" key="3">
    <source>
        <dbReference type="EMBL" id="KAI1696856.1"/>
    </source>
</evidence>
<sequence length="844" mass="95199">MTIIVFLVDTSASMMQKTYLGTTYLDFARSVVEQFLKQRARDPSYKGDRYMLMTYEDYPRNVKSGWKESQAVLMEQLYNLRPNGVCDFLTSLESALRFVNLNRMQSGIDNYGYGRLPHCPEQVIIVSITDGLHFPKTGAANSEVKFPAFFSTIGSEMTVAPYRWDHRLFSIVLRFPGHYPKNSAQLLATPPSTDDSIIQTMCAATGGRSFSIYLHKSLGYCIDTILQRIQYTGVLMRLEKRGPDPPPPKQPPPPNENGNGELPNGTSPGQNPAASSSTIGDAWKSQVVSLLMNTRKHQGAGHWPIPESYWPDTKMTNLPPRDVHPLLCFRCEPHDPMILQNFPFDKYELENCALSQFMVERKEQDVCWQVFAENSSRSGDLGHPFGYLKLSSNMQSVTLFIMPYNYPMLLPLLDGPIKDPKLVESSTFRQKFDKYLATIPPYYYSKPIVENRYTQAISQPLKKALAKIKVVIPALEDFTTQIYNSHIVTLITKMKYHGKELFEKTCIEVARNLEMFPPALYNAPQFVRATHCRLINSKKDKQDSQLPVAYQQYKTEIPQMFKDVNVCISDSPMAIIMPSMKFKNPFDIDRRNLLSQLEKMKINFDQQVDFKSLHVLEGGKPGQKIKLQHAEDLHNQPIMKMGEYAEYVRQLALIGAAPLRELFDPPAKPHAFGNPFKLDKKSLAIDEVGEVNTESPNVANGGTGTNLSNQQDRRRNDLRGIGARRSSSPMPFMTSSGVKRKPGPLDAMILNTWKRKRRSLSGSDFGSDTSSICSDVADLDSVTGEMTNGDENVITVEEDEEEEKDDDDVSFLGEVRPSSSTDDMLSEVLGQISPSVYYAERSSG</sequence>
<dbReference type="FunFam" id="3.40.50.410:FF:000010">
    <property type="entry name" value="Integrator complex subunit 6 like"/>
    <property type="match status" value="1"/>
</dbReference>
<feature type="compositionally biased region" description="Polar residues" evidence="1">
    <location>
        <begin position="266"/>
        <end position="278"/>
    </location>
</feature>
<proteinExistence type="predicted"/>
<feature type="domain" description="VWFA" evidence="2">
    <location>
        <begin position="3"/>
        <end position="131"/>
    </location>
</feature>
<feature type="compositionally biased region" description="Polar residues" evidence="1">
    <location>
        <begin position="725"/>
        <end position="737"/>
    </location>
</feature>
<dbReference type="PROSITE" id="PS50234">
    <property type="entry name" value="VWFA"/>
    <property type="match status" value="1"/>
</dbReference>
<feature type="compositionally biased region" description="Polar residues" evidence="1">
    <location>
        <begin position="693"/>
        <end position="710"/>
    </location>
</feature>
<gene>
    <name evidence="3" type="ORF">DdX_18840</name>
</gene>
<evidence type="ECO:0000313" key="4">
    <source>
        <dbReference type="Proteomes" id="UP001201812"/>
    </source>
</evidence>
<dbReference type="PANTHER" id="PTHR12957:SF2">
    <property type="entry name" value="INTEGRATOR COMPLEX SUBUNIT 6"/>
    <property type="match status" value="1"/>
</dbReference>
<evidence type="ECO:0000259" key="2">
    <source>
        <dbReference type="PROSITE" id="PS50234"/>
    </source>
</evidence>
<dbReference type="GO" id="GO:0032039">
    <property type="term" value="C:integrator complex"/>
    <property type="evidence" value="ECO:0007669"/>
    <property type="project" value="TreeGrafter"/>
</dbReference>
<comment type="caution">
    <text evidence="3">The sequence shown here is derived from an EMBL/GenBank/DDBJ whole genome shotgun (WGS) entry which is preliminary data.</text>
</comment>
<feature type="region of interest" description="Disordered" evidence="1">
    <location>
        <begin position="238"/>
        <end position="278"/>
    </location>
</feature>